<feature type="domain" description="Translation initiation factor 3 N-terminal" evidence="5">
    <location>
        <begin position="22"/>
        <end position="91"/>
    </location>
</feature>
<dbReference type="InterPro" id="IPR036788">
    <property type="entry name" value="T_IF-3_C_sf"/>
</dbReference>
<dbReference type="Gene3D" id="3.10.20.80">
    <property type="entry name" value="Translation initiation factor 3 (IF-3), N-terminal domain"/>
    <property type="match status" value="1"/>
</dbReference>
<dbReference type="SUPFAM" id="SSF55200">
    <property type="entry name" value="Translation initiation factor IF3, C-terminal domain"/>
    <property type="match status" value="1"/>
</dbReference>
<gene>
    <name evidence="6" type="ORF">METZ01_LOCUS49730</name>
</gene>
<evidence type="ECO:0008006" key="7">
    <source>
        <dbReference type="Google" id="ProtNLM"/>
    </source>
</evidence>
<dbReference type="InterPro" id="IPR001288">
    <property type="entry name" value="Translation_initiation_fac_3"/>
</dbReference>
<dbReference type="AlphaFoldDB" id="A0A381RYE3"/>
<feature type="non-terminal residue" evidence="6">
    <location>
        <position position="1"/>
    </location>
</feature>
<feature type="domain" description="Translation initiation factor 3 C-terminal" evidence="4">
    <location>
        <begin position="102"/>
        <end position="185"/>
    </location>
</feature>
<dbReference type="Gene3D" id="3.30.110.10">
    <property type="entry name" value="Translation initiation factor 3 (IF-3), C-terminal domain"/>
    <property type="match status" value="1"/>
</dbReference>
<dbReference type="GO" id="GO:0016020">
    <property type="term" value="C:membrane"/>
    <property type="evidence" value="ECO:0007669"/>
    <property type="project" value="TreeGrafter"/>
</dbReference>
<dbReference type="PROSITE" id="PS00938">
    <property type="entry name" value="IF3"/>
    <property type="match status" value="1"/>
</dbReference>
<sequence length="202" mass="22685">VLYSLDYLFCKRGSGIPKNYRVNDQITAPAVLVVDDKGNQLGELTTDKALEMAIERGLDLVEVASSANPPVCRLLNYGKFRYEATRKEREARKASKTKSNNSVREVRMKTRIGEHDREAKTRLVKRLLTEGSKVRVSVMFRGREVQHPQIGMALLKNVAEDLQEDALLEKAPSFEGRFLAMILAPGPSLKNKNNKEPESAKT</sequence>
<keyword evidence="3" id="KW-0648">Protein biosynthesis</keyword>
<dbReference type="EMBL" id="UINC01002456">
    <property type="protein sequence ID" value="SUZ96876.1"/>
    <property type="molecule type" value="Genomic_DNA"/>
</dbReference>
<evidence type="ECO:0000256" key="1">
    <source>
        <dbReference type="ARBA" id="ARBA00005439"/>
    </source>
</evidence>
<comment type="similarity">
    <text evidence="1">Belongs to the IF-3 family.</text>
</comment>
<dbReference type="InterPro" id="IPR019814">
    <property type="entry name" value="Translation_initiation_fac_3_N"/>
</dbReference>
<dbReference type="GO" id="GO:0032790">
    <property type="term" value="P:ribosome disassembly"/>
    <property type="evidence" value="ECO:0007669"/>
    <property type="project" value="TreeGrafter"/>
</dbReference>
<dbReference type="NCBIfam" id="TIGR00168">
    <property type="entry name" value="infC"/>
    <property type="match status" value="1"/>
</dbReference>
<dbReference type="SUPFAM" id="SSF54364">
    <property type="entry name" value="Translation initiation factor IF3, N-terminal domain"/>
    <property type="match status" value="1"/>
</dbReference>
<dbReference type="GO" id="GO:0005829">
    <property type="term" value="C:cytosol"/>
    <property type="evidence" value="ECO:0007669"/>
    <property type="project" value="TreeGrafter"/>
</dbReference>
<dbReference type="GO" id="GO:0003743">
    <property type="term" value="F:translation initiation factor activity"/>
    <property type="evidence" value="ECO:0007669"/>
    <property type="project" value="UniProtKB-KW"/>
</dbReference>
<organism evidence="6">
    <name type="scientific">marine metagenome</name>
    <dbReference type="NCBI Taxonomy" id="408172"/>
    <lineage>
        <taxon>unclassified sequences</taxon>
        <taxon>metagenomes</taxon>
        <taxon>ecological metagenomes</taxon>
    </lineage>
</organism>
<dbReference type="HAMAP" id="MF_00080">
    <property type="entry name" value="IF_3"/>
    <property type="match status" value="1"/>
</dbReference>
<evidence type="ECO:0000259" key="4">
    <source>
        <dbReference type="Pfam" id="PF00707"/>
    </source>
</evidence>
<accession>A0A381RYE3</accession>
<proteinExistence type="inferred from homology"/>
<dbReference type="InterPro" id="IPR036787">
    <property type="entry name" value="T_IF-3_N_sf"/>
</dbReference>
<evidence type="ECO:0000313" key="6">
    <source>
        <dbReference type="EMBL" id="SUZ96876.1"/>
    </source>
</evidence>
<dbReference type="Pfam" id="PF05198">
    <property type="entry name" value="IF3_N"/>
    <property type="match status" value="1"/>
</dbReference>
<evidence type="ECO:0000259" key="5">
    <source>
        <dbReference type="Pfam" id="PF05198"/>
    </source>
</evidence>
<keyword evidence="2" id="KW-0396">Initiation factor</keyword>
<evidence type="ECO:0000256" key="2">
    <source>
        <dbReference type="ARBA" id="ARBA00022540"/>
    </source>
</evidence>
<reference evidence="6" key="1">
    <citation type="submission" date="2018-05" db="EMBL/GenBank/DDBJ databases">
        <authorList>
            <person name="Lanie J.A."/>
            <person name="Ng W.-L."/>
            <person name="Kazmierczak K.M."/>
            <person name="Andrzejewski T.M."/>
            <person name="Davidsen T.M."/>
            <person name="Wayne K.J."/>
            <person name="Tettelin H."/>
            <person name="Glass J.I."/>
            <person name="Rusch D."/>
            <person name="Podicherti R."/>
            <person name="Tsui H.-C.T."/>
            <person name="Winkler M.E."/>
        </authorList>
    </citation>
    <scope>NUCLEOTIDE SEQUENCE</scope>
</reference>
<dbReference type="Pfam" id="PF00707">
    <property type="entry name" value="IF3_C"/>
    <property type="match status" value="1"/>
</dbReference>
<protein>
    <recommendedName>
        <fullName evidence="7">Translation initiation factor 3 N-terminal domain-containing protein</fullName>
    </recommendedName>
</protein>
<dbReference type="PANTHER" id="PTHR10938:SF0">
    <property type="entry name" value="TRANSLATION INITIATION FACTOR IF-3, MITOCHONDRIAL"/>
    <property type="match status" value="1"/>
</dbReference>
<name>A0A381RYE3_9ZZZZ</name>
<dbReference type="PANTHER" id="PTHR10938">
    <property type="entry name" value="TRANSLATION INITIATION FACTOR IF-3"/>
    <property type="match status" value="1"/>
</dbReference>
<dbReference type="GO" id="GO:0043022">
    <property type="term" value="F:ribosome binding"/>
    <property type="evidence" value="ECO:0007669"/>
    <property type="project" value="TreeGrafter"/>
</dbReference>
<dbReference type="InterPro" id="IPR019813">
    <property type="entry name" value="Translation_initiation_fac3_CS"/>
</dbReference>
<evidence type="ECO:0000256" key="3">
    <source>
        <dbReference type="ARBA" id="ARBA00022917"/>
    </source>
</evidence>
<dbReference type="InterPro" id="IPR019815">
    <property type="entry name" value="Translation_initiation_fac_3_C"/>
</dbReference>